<dbReference type="Proteomes" id="UP000775213">
    <property type="component" value="Unassembled WGS sequence"/>
</dbReference>
<dbReference type="AlphaFoldDB" id="A0AAV7FM84"/>
<reference evidence="2 3" key="1">
    <citation type="journal article" date="2021" name="Hortic Res">
        <title>Chromosome-scale assembly of the Dendrobium chrysotoxum genome enhances the understanding of orchid evolution.</title>
        <authorList>
            <person name="Zhang Y."/>
            <person name="Zhang G.Q."/>
            <person name="Zhang D."/>
            <person name="Liu X.D."/>
            <person name="Xu X.Y."/>
            <person name="Sun W.H."/>
            <person name="Yu X."/>
            <person name="Zhu X."/>
            <person name="Wang Z.W."/>
            <person name="Zhao X."/>
            <person name="Zhong W.Y."/>
            <person name="Chen H."/>
            <person name="Yin W.L."/>
            <person name="Huang T."/>
            <person name="Niu S.C."/>
            <person name="Liu Z.J."/>
        </authorList>
    </citation>
    <scope>NUCLEOTIDE SEQUENCE [LARGE SCALE GENOMIC DNA]</scope>
    <source>
        <strain evidence="2">Lindl</strain>
    </source>
</reference>
<accession>A0AAV7FM84</accession>
<gene>
    <name evidence="2" type="ORF">IEQ34_026366</name>
</gene>
<name>A0AAV7FM84_DENCH</name>
<evidence type="ECO:0000313" key="3">
    <source>
        <dbReference type="Proteomes" id="UP000775213"/>
    </source>
</evidence>
<organism evidence="2 3">
    <name type="scientific">Dendrobium chrysotoxum</name>
    <name type="common">Orchid</name>
    <dbReference type="NCBI Taxonomy" id="161865"/>
    <lineage>
        <taxon>Eukaryota</taxon>
        <taxon>Viridiplantae</taxon>
        <taxon>Streptophyta</taxon>
        <taxon>Embryophyta</taxon>
        <taxon>Tracheophyta</taxon>
        <taxon>Spermatophyta</taxon>
        <taxon>Magnoliopsida</taxon>
        <taxon>Liliopsida</taxon>
        <taxon>Asparagales</taxon>
        <taxon>Orchidaceae</taxon>
        <taxon>Epidendroideae</taxon>
        <taxon>Malaxideae</taxon>
        <taxon>Dendrobiinae</taxon>
        <taxon>Dendrobium</taxon>
    </lineage>
</organism>
<keyword evidence="3" id="KW-1185">Reference proteome</keyword>
<protein>
    <submittedName>
        <fullName evidence="2">Uncharacterized protein</fullName>
    </submittedName>
</protein>
<sequence length="94" mass="10564">MRNVASRQPLALPRPPALGNSPVLEFSEPTSPEVQVIIHSVAHDLSQLFLPRCFPSLRLNGIYPRCLLLGRYLRGLEHGRKLMQILAIAVSNRR</sequence>
<dbReference type="EMBL" id="JAGFBR010000747">
    <property type="protein sequence ID" value="KAH0436584.1"/>
    <property type="molecule type" value="Genomic_DNA"/>
</dbReference>
<feature type="region of interest" description="Disordered" evidence="1">
    <location>
        <begin position="1"/>
        <end position="25"/>
    </location>
</feature>
<evidence type="ECO:0000256" key="1">
    <source>
        <dbReference type="SAM" id="MobiDB-lite"/>
    </source>
</evidence>
<comment type="caution">
    <text evidence="2">The sequence shown here is derived from an EMBL/GenBank/DDBJ whole genome shotgun (WGS) entry which is preliminary data.</text>
</comment>
<evidence type="ECO:0000313" key="2">
    <source>
        <dbReference type="EMBL" id="KAH0436584.1"/>
    </source>
</evidence>
<proteinExistence type="predicted"/>